<evidence type="ECO:0000313" key="1">
    <source>
        <dbReference type="EMBL" id="GIE00288.1"/>
    </source>
</evidence>
<dbReference type="RefSeq" id="WP_203725914.1">
    <property type="nucleotide sequence ID" value="NZ_BAAATX010000002.1"/>
</dbReference>
<organism evidence="1 2">
    <name type="scientific">Paractinoplanes durhamensis</name>
    <dbReference type="NCBI Taxonomy" id="113563"/>
    <lineage>
        <taxon>Bacteria</taxon>
        <taxon>Bacillati</taxon>
        <taxon>Actinomycetota</taxon>
        <taxon>Actinomycetes</taxon>
        <taxon>Micromonosporales</taxon>
        <taxon>Micromonosporaceae</taxon>
        <taxon>Paractinoplanes</taxon>
    </lineage>
</organism>
<comment type="caution">
    <text evidence="1">The sequence shown here is derived from an EMBL/GenBank/DDBJ whole genome shotgun (WGS) entry which is preliminary data.</text>
</comment>
<name>A0ABQ3YRS7_9ACTN</name>
<keyword evidence="2" id="KW-1185">Reference proteome</keyword>
<sequence length="45" mass="4974">MLEGLDASDESVVRAAAQEARRLSAEREAHLFARRADEFLAALET</sequence>
<dbReference type="EMBL" id="BOML01000013">
    <property type="protein sequence ID" value="GIE00288.1"/>
    <property type="molecule type" value="Genomic_DNA"/>
</dbReference>
<reference evidence="1 2" key="1">
    <citation type="submission" date="2021-01" db="EMBL/GenBank/DDBJ databases">
        <title>Whole genome shotgun sequence of Actinoplanes durhamensis NBRC 14914.</title>
        <authorList>
            <person name="Komaki H."/>
            <person name="Tamura T."/>
        </authorList>
    </citation>
    <scope>NUCLEOTIDE SEQUENCE [LARGE SCALE GENOMIC DNA]</scope>
    <source>
        <strain evidence="1 2">NBRC 14914</strain>
    </source>
</reference>
<protein>
    <submittedName>
        <fullName evidence="1">Uncharacterized protein</fullName>
    </submittedName>
</protein>
<proteinExistence type="predicted"/>
<dbReference type="Proteomes" id="UP000637628">
    <property type="component" value="Unassembled WGS sequence"/>
</dbReference>
<gene>
    <name evidence="1" type="ORF">Adu01nite_16380</name>
</gene>
<accession>A0ABQ3YRS7</accession>
<evidence type="ECO:0000313" key="2">
    <source>
        <dbReference type="Proteomes" id="UP000637628"/>
    </source>
</evidence>